<name>A0AA41QLI7_9HYPH</name>
<dbReference type="FunFam" id="3.40.50.720:FF:000084">
    <property type="entry name" value="Short-chain dehydrogenase reductase"/>
    <property type="match status" value="1"/>
</dbReference>
<dbReference type="PANTHER" id="PTHR24321">
    <property type="entry name" value="DEHYDROGENASES, SHORT CHAIN"/>
    <property type="match status" value="1"/>
</dbReference>
<dbReference type="Proteomes" id="UP001156140">
    <property type="component" value="Unassembled WGS sequence"/>
</dbReference>
<dbReference type="PRINTS" id="PR00080">
    <property type="entry name" value="SDRFAMILY"/>
</dbReference>
<dbReference type="GO" id="GO:0016491">
    <property type="term" value="F:oxidoreductase activity"/>
    <property type="evidence" value="ECO:0007669"/>
    <property type="project" value="UniProtKB-KW"/>
</dbReference>
<dbReference type="SUPFAM" id="SSF51735">
    <property type="entry name" value="NAD(P)-binding Rossmann-fold domains"/>
    <property type="match status" value="1"/>
</dbReference>
<dbReference type="InterPro" id="IPR036291">
    <property type="entry name" value="NAD(P)-bd_dom_sf"/>
</dbReference>
<accession>A0AA41QLI7</accession>
<dbReference type="InterPro" id="IPR002347">
    <property type="entry name" value="SDR_fam"/>
</dbReference>
<dbReference type="Pfam" id="PF13561">
    <property type="entry name" value="adh_short_C2"/>
    <property type="match status" value="1"/>
</dbReference>
<evidence type="ECO:0000313" key="5">
    <source>
        <dbReference type="EMBL" id="MCI0126393.1"/>
    </source>
</evidence>
<dbReference type="SMART" id="SM00822">
    <property type="entry name" value="PKS_KR"/>
    <property type="match status" value="1"/>
</dbReference>
<comment type="similarity">
    <text evidence="1">Belongs to the short-chain dehydrogenases/reductases (SDR) family.</text>
</comment>
<proteinExistence type="inferred from homology"/>
<organism evidence="5 6">
    <name type="scientific">Paradevosia shaoguanensis</name>
    <dbReference type="NCBI Taxonomy" id="1335043"/>
    <lineage>
        <taxon>Bacteria</taxon>
        <taxon>Pseudomonadati</taxon>
        <taxon>Pseudomonadota</taxon>
        <taxon>Alphaproteobacteria</taxon>
        <taxon>Hyphomicrobiales</taxon>
        <taxon>Devosiaceae</taxon>
        <taxon>Paradevosia</taxon>
    </lineage>
</organism>
<protein>
    <submittedName>
        <fullName evidence="5">SDR family oxidoreductase</fullName>
    </submittedName>
</protein>
<dbReference type="Gene3D" id="3.40.50.720">
    <property type="entry name" value="NAD(P)-binding Rossmann-like Domain"/>
    <property type="match status" value="1"/>
</dbReference>
<keyword evidence="3" id="KW-0520">NAD</keyword>
<dbReference type="AlphaFoldDB" id="A0AA41QLI7"/>
<dbReference type="RefSeq" id="WP_281735284.1">
    <property type="nucleotide sequence ID" value="NZ_JAKETQ010000001.1"/>
</dbReference>
<dbReference type="PRINTS" id="PR00081">
    <property type="entry name" value="GDHRDH"/>
</dbReference>
<keyword evidence="6" id="KW-1185">Reference proteome</keyword>
<evidence type="ECO:0000256" key="3">
    <source>
        <dbReference type="ARBA" id="ARBA00023027"/>
    </source>
</evidence>
<dbReference type="PROSITE" id="PS00061">
    <property type="entry name" value="ADH_SHORT"/>
    <property type="match status" value="1"/>
</dbReference>
<evidence type="ECO:0000259" key="4">
    <source>
        <dbReference type="SMART" id="SM00822"/>
    </source>
</evidence>
<keyword evidence="2" id="KW-0560">Oxidoreductase</keyword>
<evidence type="ECO:0000313" key="6">
    <source>
        <dbReference type="Proteomes" id="UP001156140"/>
    </source>
</evidence>
<dbReference type="InterPro" id="IPR057326">
    <property type="entry name" value="KR_dom"/>
</dbReference>
<dbReference type="InterPro" id="IPR020904">
    <property type="entry name" value="Sc_DH/Rdtase_CS"/>
</dbReference>
<dbReference type="EMBL" id="JALAZD010000001">
    <property type="protein sequence ID" value="MCI0126393.1"/>
    <property type="molecule type" value="Genomic_DNA"/>
</dbReference>
<gene>
    <name evidence="5" type="ORF">ML536_06095</name>
</gene>
<dbReference type="PANTHER" id="PTHR24321:SF8">
    <property type="entry name" value="ESTRADIOL 17-BETA-DEHYDROGENASE 8-RELATED"/>
    <property type="match status" value="1"/>
</dbReference>
<comment type="caution">
    <text evidence="5">The sequence shown here is derived from an EMBL/GenBank/DDBJ whole genome shotgun (WGS) entry which is preliminary data.</text>
</comment>
<evidence type="ECO:0000256" key="2">
    <source>
        <dbReference type="ARBA" id="ARBA00023002"/>
    </source>
</evidence>
<reference evidence="5" key="1">
    <citation type="submission" date="2022-03" db="EMBL/GenBank/DDBJ databases">
        <title>The complete genome sequence of a Methyloterrigena soli.</title>
        <authorList>
            <person name="Zi Z."/>
        </authorList>
    </citation>
    <scope>NUCLEOTIDE SEQUENCE</scope>
    <source>
        <strain evidence="5">M48</strain>
    </source>
</reference>
<evidence type="ECO:0000256" key="1">
    <source>
        <dbReference type="ARBA" id="ARBA00006484"/>
    </source>
</evidence>
<feature type="domain" description="Ketoreductase" evidence="4">
    <location>
        <begin position="8"/>
        <end position="186"/>
    </location>
</feature>
<sequence length="257" mass="26552">MTGRLQGKTALITGAATGMGRATAERFADEGASLILFGLGGADLDAAGKAAGAKVVHGDITSKTDVSRAIEACGESLDILVSAAGIILTDYPETVTDEGWEKTFAVNVTGTMNVCRAALPLLRRRRGAIVNIASVAAFNSGPGMTSYASSKAALVAYTRSIAVAHGADGIRANVIAPGWVRTPMSDMEMDDIARANSTTREEEFESLRQRIGLRRIADASEIAACCLFLASEDASFVTGTVLVADGGGRAPVANRAV</sequence>
<dbReference type="CDD" id="cd05233">
    <property type="entry name" value="SDR_c"/>
    <property type="match status" value="1"/>
</dbReference>